<dbReference type="AlphaFoldDB" id="A0A4Q7YYU5"/>
<dbReference type="EMBL" id="SHKW01000001">
    <property type="protein sequence ID" value="RZU42938.1"/>
    <property type="molecule type" value="Genomic_DNA"/>
</dbReference>
<keyword evidence="2" id="KW-1185">Reference proteome</keyword>
<evidence type="ECO:0000313" key="1">
    <source>
        <dbReference type="EMBL" id="RZU42938.1"/>
    </source>
</evidence>
<organism evidence="1 2">
    <name type="scientific">Edaphobacter modestus</name>
    <dbReference type="NCBI Taxonomy" id="388466"/>
    <lineage>
        <taxon>Bacteria</taxon>
        <taxon>Pseudomonadati</taxon>
        <taxon>Acidobacteriota</taxon>
        <taxon>Terriglobia</taxon>
        <taxon>Terriglobales</taxon>
        <taxon>Acidobacteriaceae</taxon>
        <taxon>Edaphobacter</taxon>
    </lineage>
</organism>
<name>A0A4Q7YYU5_9BACT</name>
<proteinExistence type="predicted"/>
<reference evidence="1 2" key="1">
    <citation type="submission" date="2019-02" db="EMBL/GenBank/DDBJ databases">
        <title>Genomic Encyclopedia of Archaeal and Bacterial Type Strains, Phase II (KMG-II): from individual species to whole genera.</title>
        <authorList>
            <person name="Goeker M."/>
        </authorList>
    </citation>
    <scope>NUCLEOTIDE SEQUENCE [LARGE SCALE GENOMIC DNA]</scope>
    <source>
        <strain evidence="1 2">DSM 18101</strain>
    </source>
</reference>
<dbReference type="RefSeq" id="WP_130421131.1">
    <property type="nucleotide sequence ID" value="NZ_SHKW01000001.1"/>
</dbReference>
<sequence length="70" mass="7638">MEENSPIPMYLPSECGTTGDSYARGTLLLEQEASWARLSASVSGTIGGMILVDADWVHDGWDEDDAYEQV</sequence>
<comment type="caution">
    <text evidence="1">The sequence shown here is derived from an EMBL/GenBank/DDBJ whole genome shotgun (WGS) entry which is preliminary data.</text>
</comment>
<accession>A0A4Q7YYU5</accession>
<dbReference type="Proteomes" id="UP000292958">
    <property type="component" value="Unassembled WGS sequence"/>
</dbReference>
<protein>
    <submittedName>
        <fullName evidence="1">Uncharacterized protein</fullName>
    </submittedName>
</protein>
<gene>
    <name evidence="1" type="ORF">BDD14_4539</name>
</gene>
<evidence type="ECO:0000313" key="2">
    <source>
        <dbReference type="Proteomes" id="UP000292958"/>
    </source>
</evidence>